<dbReference type="AlphaFoldDB" id="A0A8H3XBR1"/>
<dbReference type="Pfam" id="PF02872">
    <property type="entry name" value="5_nucleotid_C"/>
    <property type="match status" value="1"/>
</dbReference>
<evidence type="ECO:0000256" key="1">
    <source>
        <dbReference type="ARBA" id="ARBA00006654"/>
    </source>
</evidence>
<evidence type="ECO:0000259" key="9">
    <source>
        <dbReference type="Pfam" id="PF02872"/>
    </source>
</evidence>
<dbReference type="InterPro" id="IPR008334">
    <property type="entry name" value="5'-Nucleotdase_C"/>
</dbReference>
<keyword evidence="3" id="KW-0732">Signal</keyword>
<dbReference type="GO" id="GO:0046872">
    <property type="term" value="F:metal ion binding"/>
    <property type="evidence" value="ECO:0007669"/>
    <property type="project" value="UniProtKB-KW"/>
</dbReference>
<dbReference type="PANTHER" id="PTHR11575">
    <property type="entry name" value="5'-NUCLEOTIDASE-RELATED"/>
    <property type="match status" value="1"/>
</dbReference>
<keyword evidence="4 6" id="KW-0547">Nucleotide-binding</keyword>
<dbReference type="SUPFAM" id="SSF55816">
    <property type="entry name" value="5'-nucleotidase (syn. UDP-sugar hydrolase), C-terminal domain"/>
    <property type="match status" value="1"/>
</dbReference>
<dbReference type="InterPro" id="IPR006179">
    <property type="entry name" value="5_nucleotidase/apyrase"/>
</dbReference>
<evidence type="ECO:0000256" key="2">
    <source>
        <dbReference type="ARBA" id="ARBA00022723"/>
    </source>
</evidence>
<dbReference type="Proteomes" id="UP000439903">
    <property type="component" value="Unassembled WGS sequence"/>
</dbReference>
<evidence type="ECO:0000313" key="11">
    <source>
        <dbReference type="Proteomes" id="UP000439903"/>
    </source>
</evidence>
<evidence type="ECO:0000256" key="5">
    <source>
        <dbReference type="ARBA" id="ARBA00022801"/>
    </source>
</evidence>
<dbReference type="InterPro" id="IPR036907">
    <property type="entry name" value="5'-Nucleotdase_C_sf"/>
</dbReference>
<evidence type="ECO:0000259" key="8">
    <source>
        <dbReference type="Pfam" id="PF00149"/>
    </source>
</evidence>
<dbReference type="GO" id="GO:0000166">
    <property type="term" value="F:nucleotide binding"/>
    <property type="evidence" value="ECO:0007669"/>
    <property type="project" value="UniProtKB-KW"/>
</dbReference>
<dbReference type="Pfam" id="PF00149">
    <property type="entry name" value="Metallophos"/>
    <property type="match status" value="1"/>
</dbReference>
<evidence type="ECO:0000256" key="3">
    <source>
        <dbReference type="ARBA" id="ARBA00022729"/>
    </source>
</evidence>
<reference evidence="10 11" key="1">
    <citation type="journal article" date="2019" name="Environ. Microbiol.">
        <title>At the nexus of three kingdoms: the genome of the mycorrhizal fungus Gigaspora margarita provides insights into plant, endobacterial and fungal interactions.</title>
        <authorList>
            <person name="Venice F."/>
            <person name="Ghignone S."/>
            <person name="Salvioli di Fossalunga A."/>
            <person name="Amselem J."/>
            <person name="Novero M."/>
            <person name="Xianan X."/>
            <person name="Sedzielewska Toro K."/>
            <person name="Morin E."/>
            <person name="Lipzen A."/>
            <person name="Grigoriev I.V."/>
            <person name="Henrissat B."/>
            <person name="Martin F.M."/>
            <person name="Bonfante P."/>
        </authorList>
    </citation>
    <scope>NUCLEOTIDE SEQUENCE [LARGE SCALE GENOMIC DNA]</scope>
    <source>
        <strain evidence="10 11">BEG34</strain>
    </source>
</reference>
<keyword evidence="11" id="KW-1185">Reference proteome</keyword>
<gene>
    <name evidence="10" type="ORF">F8M41_004027</name>
</gene>
<dbReference type="PROSITE" id="PS00786">
    <property type="entry name" value="5_NUCLEOTIDASE_2"/>
    <property type="match status" value="1"/>
</dbReference>
<dbReference type="OrthoDB" id="10252235at2759"/>
<dbReference type="PANTHER" id="PTHR11575:SF24">
    <property type="entry name" value="5'-NUCLEOTIDASE"/>
    <property type="match status" value="1"/>
</dbReference>
<dbReference type="EMBL" id="WTPW01001362">
    <property type="protein sequence ID" value="KAF0441053.1"/>
    <property type="molecule type" value="Genomic_DNA"/>
</dbReference>
<accession>A0A8H3XBR1</accession>
<feature type="domain" description="5'-Nucleotidase C-terminal" evidence="9">
    <location>
        <begin position="347"/>
        <end position="509"/>
    </location>
</feature>
<dbReference type="Gene3D" id="3.60.21.10">
    <property type="match status" value="1"/>
</dbReference>
<evidence type="ECO:0000256" key="6">
    <source>
        <dbReference type="RuleBase" id="RU362119"/>
    </source>
</evidence>
<dbReference type="GO" id="GO:0016788">
    <property type="term" value="F:hydrolase activity, acting on ester bonds"/>
    <property type="evidence" value="ECO:0007669"/>
    <property type="project" value="InterPro"/>
</dbReference>
<keyword evidence="7" id="KW-1133">Transmembrane helix</keyword>
<dbReference type="FunFam" id="3.60.21.10:FF:000020">
    <property type="entry name" value="NT5E isoform 4"/>
    <property type="match status" value="1"/>
</dbReference>
<organism evidence="10 11">
    <name type="scientific">Gigaspora margarita</name>
    <dbReference type="NCBI Taxonomy" id="4874"/>
    <lineage>
        <taxon>Eukaryota</taxon>
        <taxon>Fungi</taxon>
        <taxon>Fungi incertae sedis</taxon>
        <taxon>Mucoromycota</taxon>
        <taxon>Glomeromycotina</taxon>
        <taxon>Glomeromycetes</taxon>
        <taxon>Diversisporales</taxon>
        <taxon>Gigasporaceae</taxon>
        <taxon>Gigaspora</taxon>
    </lineage>
</organism>
<protein>
    <submittedName>
        <fullName evidence="10">Metallo-dependent phosphatase</fullName>
    </submittedName>
</protein>
<dbReference type="InterPro" id="IPR029052">
    <property type="entry name" value="Metallo-depent_PP-like"/>
</dbReference>
<feature type="transmembrane region" description="Helical" evidence="7">
    <location>
        <begin position="6"/>
        <end position="27"/>
    </location>
</feature>
<evidence type="ECO:0000313" key="10">
    <source>
        <dbReference type="EMBL" id="KAF0441053.1"/>
    </source>
</evidence>
<dbReference type="GO" id="GO:0009166">
    <property type="term" value="P:nucleotide catabolic process"/>
    <property type="evidence" value="ECO:0007669"/>
    <property type="project" value="InterPro"/>
</dbReference>
<feature type="domain" description="Calcineurin-like phosphoesterase" evidence="8">
    <location>
        <begin position="39"/>
        <end position="254"/>
    </location>
</feature>
<comment type="caution">
    <text evidence="10">The sequence shown here is derived from an EMBL/GenBank/DDBJ whole genome shotgun (WGS) entry which is preliminary data.</text>
</comment>
<evidence type="ECO:0000256" key="7">
    <source>
        <dbReference type="SAM" id="Phobius"/>
    </source>
</evidence>
<dbReference type="InterPro" id="IPR006146">
    <property type="entry name" value="5'-Nucleotdase_CS"/>
</dbReference>
<dbReference type="PRINTS" id="PR01607">
    <property type="entry name" value="APYRASEFAMLY"/>
</dbReference>
<dbReference type="InterPro" id="IPR004843">
    <property type="entry name" value="Calcineurin-like_PHP"/>
</dbReference>
<dbReference type="SUPFAM" id="SSF56300">
    <property type="entry name" value="Metallo-dependent phosphatases"/>
    <property type="match status" value="1"/>
</dbReference>
<keyword evidence="7" id="KW-0812">Transmembrane</keyword>
<keyword evidence="5 6" id="KW-0378">Hydrolase</keyword>
<comment type="similarity">
    <text evidence="1 6">Belongs to the 5'-nucleotidase family.</text>
</comment>
<keyword evidence="7" id="KW-0472">Membrane</keyword>
<dbReference type="CDD" id="cd07409">
    <property type="entry name" value="MPP_CD73_N"/>
    <property type="match status" value="1"/>
</dbReference>
<dbReference type="Gene3D" id="3.90.780.10">
    <property type="entry name" value="5'-Nucleotidase, C-terminal domain"/>
    <property type="match status" value="1"/>
</dbReference>
<name>A0A8H3XBR1_GIGMA</name>
<proteinExistence type="inferred from homology"/>
<evidence type="ECO:0000256" key="4">
    <source>
        <dbReference type="ARBA" id="ARBA00022741"/>
    </source>
</evidence>
<sequence length="600" mass="67342">MQKTFLTVLILDILFVSFLYITLYSTFKALRKPSVWKLTIIHTNDVHSRYDQINEATTDCTPEQFEKKQCYGGTARHKTVIDRLRRENKNSLLLDGGDEFQGSLFFTYYNGTISSKVMNLLEYNITAIGNHEFDEGPESLIAHHSRLNMPIVCANINTTLNPLLGANIKPYHIFEEYNLGVIGYITETTGGISNGGPTLEFYDPIPIVQQYVNEIRAMGIKRILTVSHNGYGPDIELAAKTYGVAVHVGGHSHTLLSNDTTSKDYHLALGPYPTTVKNAIGEDTLIVQAFWSGKYIGHLDVSFDEEGKVVEYSGAPILVDQSIPQDPEITKLIKQWREPFDNYTKTVIGKAVAPFDERSCQKTECTMGNLISDSFLWSQRKINKVDAAFINSGGIRAGLMEGNITLENIITILPFTSSLVILDLNGQNITDLLETTTGKWKNIISGKKVTSFIQVSGIRFKYDSSKPIFNRVLEVNIQNHDTEVFEPLDLKKTYKIVTVDFVANTGDGLLPYPIQDLIPLDSPDRVLTNYIQDKKTIKPYLDGRIQDVAPNTNIHSTISPHEPIHFSYFDNDKISGESVEIKMEDNIKPDRQIVFKIAGL</sequence>
<keyword evidence="2" id="KW-0479">Metal-binding</keyword>